<evidence type="ECO:0000313" key="9">
    <source>
        <dbReference type="EMBL" id="KGE73653.1"/>
    </source>
</evidence>
<dbReference type="OrthoDB" id="9802587at2"/>
<accession>A0A098R1V7</accession>
<dbReference type="InterPro" id="IPR006130">
    <property type="entry name" value="Asp/Orn_carbamoylTrfase"/>
</dbReference>
<keyword evidence="10" id="KW-1185">Reference proteome</keyword>
<feature type="domain" description="Aspartate/ornithine carbamoyltransferase carbamoyl-P binding" evidence="7">
    <location>
        <begin position="12"/>
        <end position="163"/>
    </location>
</feature>
<dbReference type="GO" id="GO:0009347">
    <property type="term" value="C:aspartate carbamoyltransferase complex"/>
    <property type="evidence" value="ECO:0007669"/>
    <property type="project" value="InterPro"/>
</dbReference>
<evidence type="ECO:0000256" key="2">
    <source>
        <dbReference type="ARBA" id="ARBA00022723"/>
    </source>
</evidence>
<name>A0A098R1V7_9SPIO</name>
<dbReference type="Pfam" id="PF01948">
    <property type="entry name" value="PyrI"/>
    <property type="match status" value="1"/>
</dbReference>
<dbReference type="Pfam" id="PF02748">
    <property type="entry name" value="PyrI_C"/>
    <property type="match status" value="1"/>
</dbReference>
<dbReference type="GO" id="GO:0009220">
    <property type="term" value="P:pyrimidine ribonucleotide biosynthetic process"/>
    <property type="evidence" value="ECO:0007669"/>
    <property type="project" value="UniProtKB-UniRule"/>
</dbReference>
<dbReference type="InterPro" id="IPR036901">
    <property type="entry name" value="Asp/Orn_carbamoylTrfase_sf"/>
</dbReference>
<organism evidence="9 10">
    <name type="scientific">Spirochaeta lutea</name>
    <dbReference type="NCBI Taxonomy" id="1480694"/>
    <lineage>
        <taxon>Bacteria</taxon>
        <taxon>Pseudomonadati</taxon>
        <taxon>Spirochaetota</taxon>
        <taxon>Spirochaetia</taxon>
        <taxon>Spirochaetales</taxon>
        <taxon>Spirochaetaceae</taxon>
        <taxon>Spirochaeta</taxon>
    </lineage>
</organism>
<dbReference type="GO" id="GO:0004070">
    <property type="term" value="F:aspartate carbamoyltransferase activity"/>
    <property type="evidence" value="ECO:0007669"/>
    <property type="project" value="UniProtKB-UniRule"/>
</dbReference>
<evidence type="ECO:0000313" key="10">
    <source>
        <dbReference type="Proteomes" id="UP000029692"/>
    </source>
</evidence>
<reference evidence="9 10" key="1">
    <citation type="submission" date="2014-05" db="EMBL/GenBank/DDBJ databases">
        <title>De novo Genome Sequence of Spirocheata sp.</title>
        <authorList>
            <person name="Shivani Y."/>
            <person name="Subhash Y."/>
            <person name="Tushar L."/>
            <person name="Sasikala C."/>
            <person name="Ramana C.V."/>
        </authorList>
    </citation>
    <scope>NUCLEOTIDE SEQUENCE [LARGE SCALE GENOMIC DNA]</scope>
    <source>
        <strain evidence="9 10">JC230</strain>
    </source>
</reference>
<dbReference type="PROSITE" id="PS00097">
    <property type="entry name" value="CARBAMOYLTRANSFERASE"/>
    <property type="match status" value="1"/>
</dbReference>
<dbReference type="NCBIfam" id="TIGR00670">
    <property type="entry name" value="asp_carb_tr"/>
    <property type="match status" value="1"/>
</dbReference>
<evidence type="ECO:0000256" key="5">
    <source>
        <dbReference type="NCBIfam" id="TIGR00670"/>
    </source>
</evidence>
<dbReference type="Proteomes" id="UP000029692">
    <property type="component" value="Unassembled WGS sequence"/>
</dbReference>
<dbReference type="Gene3D" id="3.40.50.1370">
    <property type="entry name" value="Aspartate/ornithine carbamoyltransferase"/>
    <property type="match status" value="2"/>
</dbReference>
<keyword evidence="1 9" id="KW-0808">Transferase</keyword>
<dbReference type="SUPFAM" id="SSF53671">
    <property type="entry name" value="Aspartate/ornithine carbamoyltransferase"/>
    <property type="match status" value="1"/>
</dbReference>
<dbReference type="GO" id="GO:0046872">
    <property type="term" value="F:metal ion binding"/>
    <property type="evidence" value="ECO:0007669"/>
    <property type="project" value="UniProtKB-KW"/>
</dbReference>
<dbReference type="InterPro" id="IPR002801">
    <property type="entry name" value="Asp_carbamoylTrfase_reg"/>
</dbReference>
<comment type="caution">
    <text evidence="9">The sequence shown here is derived from an EMBL/GenBank/DDBJ whole genome shotgun (WGS) entry which is preliminary data.</text>
</comment>
<dbReference type="PANTHER" id="PTHR35805">
    <property type="entry name" value="ASPARTATE CARBAMOYLTRANSFERASE REGULATORY CHAIN"/>
    <property type="match status" value="1"/>
</dbReference>
<dbReference type="GO" id="GO:0006207">
    <property type="term" value="P:'de novo' pyrimidine nucleobase biosynthetic process"/>
    <property type="evidence" value="ECO:0007669"/>
    <property type="project" value="InterPro"/>
</dbReference>
<dbReference type="PRINTS" id="PR00101">
    <property type="entry name" value="ATCASE"/>
</dbReference>
<dbReference type="Pfam" id="PF02729">
    <property type="entry name" value="OTCace_N"/>
    <property type="match status" value="1"/>
</dbReference>
<protein>
    <recommendedName>
        <fullName evidence="5">Aspartate carbamoyltransferase</fullName>
        <ecNumber evidence="5">2.1.3.2</ecNumber>
    </recommendedName>
</protein>
<dbReference type="GO" id="GO:0006520">
    <property type="term" value="P:amino acid metabolic process"/>
    <property type="evidence" value="ECO:0007669"/>
    <property type="project" value="InterPro"/>
</dbReference>
<dbReference type="AlphaFoldDB" id="A0A098R1V7"/>
<dbReference type="EMBL" id="JNUP01000023">
    <property type="protein sequence ID" value="KGE73653.1"/>
    <property type="molecule type" value="Genomic_DNA"/>
</dbReference>
<dbReference type="PANTHER" id="PTHR35805:SF1">
    <property type="entry name" value="ASPARTATE CARBAMOYLTRANSFERASE REGULATORY CHAIN"/>
    <property type="match status" value="1"/>
</dbReference>
<dbReference type="RefSeq" id="WP_037545670.1">
    <property type="nucleotide sequence ID" value="NZ_JNUP01000023.1"/>
</dbReference>
<evidence type="ECO:0000259" key="7">
    <source>
        <dbReference type="Pfam" id="PF02729"/>
    </source>
</evidence>
<dbReference type="InterPro" id="IPR020545">
    <property type="entry name" value="Asp_carbamoyltransf_reg_N"/>
</dbReference>
<keyword evidence="3" id="KW-0862">Zinc</keyword>
<evidence type="ECO:0000259" key="6">
    <source>
        <dbReference type="Pfam" id="PF01948"/>
    </source>
</evidence>
<dbReference type="STRING" id="1480694.DC28_03195"/>
<dbReference type="eggNOG" id="COG1781">
    <property type="taxonomic scope" value="Bacteria"/>
</dbReference>
<dbReference type="InterPro" id="IPR020542">
    <property type="entry name" value="Asp_carbamoyltrfase_reg_C"/>
</dbReference>
<proteinExistence type="predicted"/>
<dbReference type="InterPro" id="IPR002082">
    <property type="entry name" value="Asp_carbamoyltransf"/>
</dbReference>
<feature type="domain" description="Aspartate carbamoyltransferase regulatory subunit N-terminal" evidence="6">
    <location>
        <begin position="369"/>
        <end position="464"/>
    </location>
</feature>
<dbReference type="InterPro" id="IPR036793">
    <property type="entry name" value="Asp_carbatrfase_reg_N_sf"/>
</dbReference>
<dbReference type="InterPro" id="IPR036792">
    <property type="entry name" value="Asp_carbatrfase_reg_C_sf"/>
</dbReference>
<dbReference type="EC" id="2.1.3.2" evidence="5"/>
<evidence type="ECO:0000256" key="4">
    <source>
        <dbReference type="ARBA" id="ARBA00022975"/>
    </source>
</evidence>
<gene>
    <name evidence="9" type="primary">pyrB</name>
    <name evidence="9" type="ORF">DC28_03195</name>
</gene>
<dbReference type="SUPFAM" id="SSF57825">
    <property type="entry name" value="Aspartate carbamoyltransferase, Regulatory-chain, C-terminal domain"/>
    <property type="match status" value="1"/>
</dbReference>
<dbReference type="eggNOG" id="COG0540">
    <property type="taxonomic scope" value="Bacteria"/>
</dbReference>
<dbReference type="GO" id="GO:0016597">
    <property type="term" value="F:amino acid binding"/>
    <property type="evidence" value="ECO:0007669"/>
    <property type="project" value="InterPro"/>
</dbReference>
<feature type="domain" description="Aspartate carbamoyltransferase regulatory subunit C-terminal" evidence="8">
    <location>
        <begin position="470"/>
        <end position="519"/>
    </location>
</feature>
<evidence type="ECO:0000256" key="3">
    <source>
        <dbReference type="ARBA" id="ARBA00022833"/>
    </source>
</evidence>
<sequence length="529" mass="60290">MNKFHGRTIQLVRDLSTDEQIYLYEQTRRLKDELSQGGRGEDFRIKDPDLAAYLFFMEDSTRTKESFRNAAKFHGITVNDFDAKSSSFQKKESITDTVKMLLGYNPASLFIIRSRIEGVCRWLETAMGQYAETMGFPKPSFINAGDGRHEHPTQEFLDEFSFLEHLSWDRSQIHIALVGDLFHGRTIHSKVDGLGIFSEVRVDLIAPPDIMMPGYYINAMKERGFEVRIFESIQEYLDQHQVASIWYFTRLQLERMGERLQNRAGELRKAVTFQHDWMNRLPPGTRFFHPLPRHSETPTIPSFLDTTPLNGWDAQSRNGYLTRIIEIGLLGGTLGADFSGTSIVPQSFDGSFIFEAPVVHRKKREYKIGIRPVENGMVIDHIGKGKSPQVIWEHISTIRRLLNLNVVSSHGVYRSEGEGVFKGIISLPGQRDFEQQAMETLGAAAPGCTLNRIQVAQVVQKLRIGLPPRVQGLTGTRCKNEDCVSSPELHEPILPDFYRSGENLLICRFCETPHSFNEIWGSSWAGEQF</sequence>
<evidence type="ECO:0000259" key="8">
    <source>
        <dbReference type="Pfam" id="PF02748"/>
    </source>
</evidence>
<evidence type="ECO:0000256" key="1">
    <source>
        <dbReference type="ARBA" id="ARBA00022679"/>
    </source>
</evidence>
<keyword evidence="2" id="KW-0479">Metal-binding</keyword>
<dbReference type="Gene3D" id="3.30.70.140">
    <property type="entry name" value="Aspartate carbamoyltransferase regulatory subunit, N-terminal domain"/>
    <property type="match status" value="1"/>
</dbReference>
<dbReference type="SUPFAM" id="SSF54893">
    <property type="entry name" value="Aspartate carbamoyltransferase, Regulatory-chain, N-terminal domain"/>
    <property type="match status" value="1"/>
</dbReference>
<dbReference type="PRINTS" id="PR00100">
    <property type="entry name" value="AOTCASE"/>
</dbReference>
<keyword evidence="4" id="KW-0665">Pyrimidine biosynthesis</keyword>
<dbReference type="InterPro" id="IPR006132">
    <property type="entry name" value="Asp/Orn_carbamoyltranf_P-bd"/>
</dbReference>